<evidence type="ECO:0000313" key="4">
    <source>
        <dbReference type="Proteomes" id="UP001235939"/>
    </source>
</evidence>
<feature type="compositionally biased region" description="Basic residues" evidence="1">
    <location>
        <begin position="202"/>
        <end position="215"/>
    </location>
</feature>
<feature type="compositionally biased region" description="Low complexity" evidence="1">
    <location>
        <begin position="221"/>
        <end position="230"/>
    </location>
</feature>
<name>A0ABY6KNT7_9ARAC</name>
<dbReference type="PANTHER" id="PTHR39158">
    <property type="entry name" value="OS08G0560600 PROTEIN"/>
    <property type="match status" value="1"/>
</dbReference>
<evidence type="ECO:0000259" key="2">
    <source>
        <dbReference type="Pfam" id="PF09350"/>
    </source>
</evidence>
<reference evidence="3 4" key="1">
    <citation type="submission" date="2022-01" db="EMBL/GenBank/DDBJ databases">
        <title>A chromosomal length assembly of Cordylochernes scorpioides.</title>
        <authorList>
            <person name="Zeh D."/>
            <person name="Zeh J."/>
        </authorList>
    </citation>
    <scope>NUCLEOTIDE SEQUENCE [LARGE SCALE GENOMIC DNA]</scope>
    <source>
        <strain evidence="3">IN4F17</strain>
        <tissue evidence="3">Whole Body</tissue>
    </source>
</reference>
<dbReference type="InterPro" id="IPR052573">
    <property type="entry name" value="DnaJ_C_subfamily_28"/>
</dbReference>
<accession>A0ABY6KNT7</accession>
<keyword evidence="4" id="KW-1185">Reference proteome</keyword>
<dbReference type="PANTHER" id="PTHR39158:SF1">
    <property type="entry name" value="DNAJ HOMOLOG SUBFAMILY C MEMBER 28"/>
    <property type="match status" value="1"/>
</dbReference>
<evidence type="ECO:0000313" key="3">
    <source>
        <dbReference type="EMBL" id="UYV70488.1"/>
    </source>
</evidence>
<dbReference type="Pfam" id="PF09350">
    <property type="entry name" value="DJC28_CD"/>
    <property type="match status" value="1"/>
</dbReference>
<feature type="domain" description="DnaJ homologue subfamily C member 28 conserved" evidence="2">
    <location>
        <begin position="77"/>
        <end position="145"/>
    </location>
</feature>
<dbReference type="EMBL" id="CP092869">
    <property type="protein sequence ID" value="UYV70488.1"/>
    <property type="molecule type" value="Genomic_DNA"/>
</dbReference>
<sequence length="230" mass="26238">MWQHTVPQHRQYLTYDGAGYGTPSQRQQQWNKVRAAKAAENVMDYRTQKLQAGDSSLIVKDASLAREYKTAHAIERLVEDMIQQSMARGDFDNLPGAGKPLPTSPDNPYIDSTTHKLNQVLINNGFVPEWAELGKEITAESESLRRDLLQPATSDWDSHVQSLTPRVRRLNSLIDKYNVTVPNARNQKIHFNLKKEAEHARPKAKKPPSIKKTSHNKSDDNNFSFFDLFK</sequence>
<proteinExistence type="predicted"/>
<evidence type="ECO:0000256" key="1">
    <source>
        <dbReference type="SAM" id="MobiDB-lite"/>
    </source>
</evidence>
<dbReference type="InterPro" id="IPR018961">
    <property type="entry name" value="DnaJ_homolog_subfam-C_membr-28"/>
</dbReference>
<dbReference type="Proteomes" id="UP001235939">
    <property type="component" value="Chromosome 07"/>
</dbReference>
<gene>
    <name evidence="3" type="ORF">LAZ67_7003303</name>
</gene>
<protein>
    <submittedName>
        <fullName evidence="3">PPP6R2</fullName>
    </submittedName>
</protein>
<organism evidence="3 4">
    <name type="scientific">Cordylochernes scorpioides</name>
    <dbReference type="NCBI Taxonomy" id="51811"/>
    <lineage>
        <taxon>Eukaryota</taxon>
        <taxon>Metazoa</taxon>
        <taxon>Ecdysozoa</taxon>
        <taxon>Arthropoda</taxon>
        <taxon>Chelicerata</taxon>
        <taxon>Arachnida</taxon>
        <taxon>Pseudoscorpiones</taxon>
        <taxon>Cheliferoidea</taxon>
        <taxon>Chernetidae</taxon>
        <taxon>Cordylochernes</taxon>
    </lineage>
</organism>
<feature type="region of interest" description="Disordered" evidence="1">
    <location>
        <begin position="194"/>
        <end position="230"/>
    </location>
</feature>